<evidence type="ECO:0000256" key="6">
    <source>
        <dbReference type="ARBA" id="ARBA00023295"/>
    </source>
</evidence>
<evidence type="ECO:0000259" key="11">
    <source>
        <dbReference type="Pfam" id="PF00759"/>
    </source>
</evidence>
<dbReference type="SUPFAM" id="SSF48208">
    <property type="entry name" value="Six-hairpin glycosidases"/>
    <property type="match status" value="1"/>
</dbReference>
<comment type="caution">
    <text evidence="12">The sequence shown here is derived from an EMBL/GenBank/DDBJ whole genome shotgun (WGS) entry which is preliminary data.</text>
</comment>
<evidence type="ECO:0000256" key="9">
    <source>
        <dbReference type="RuleBase" id="RU361166"/>
    </source>
</evidence>
<dbReference type="PANTHER" id="PTHR22298">
    <property type="entry name" value="ENDO-1,4-BETA-GLUCANASE"/>
    <property type="match status" value="1"/>
</dbReference>
<sequence>MRLAPPVGLMALSIPAIAQLVPSPTYNPPPAASGTVKSSSSPNPQWSNVLGNAFWFYDAQRSGNLDAGAYPNRVTWRNNSAMQDGSDWNLDLTGGWYDAGDYIKCLFPLSNTLFALSWGALTHGRGWDLAQQSAYLDSTLRWGFDWMMRAHPSDDVLFVQVGDSTIDNSYWGGDQNIPTPRPSYPINSSSPGTDAWASTAAAFAMASLLYTPGVSYVPISGASPPSSPSLGNSTYASELLSHAKTLYATANQTRPFSLFAHSIPAVASAYTATNYTDKLAMGALSLALATNESAYYADAYNFYQEFALTGSNDPWNWDSRYPALYVLFVEAAKTRPNLATGAGLAVNLTGWQTEAEGWFDRIVNGEDSKQHFMTPGGLLWFEGWSDESSLIEAMSASMLFYKYAPLASTSNKTSQYQEFAQNQVAYMLGNNPMSAVYLVGSHPNSPQNPHSAPASGGDNINAIRTQPPVEAHVLYGAMVGGPLQNDKFWDWRDDWVQTEVALDYNAVIPFLASWQLINDSPDPYYVNVTANTYYVPSGDPCDAALPCNGTGNGGLSDGAKAGIGIGVILGVGLIIAFIWYIRRDQIARWWRSGYVRPH</sequence>
<keyword evidence="10" id="KW-0472">Membrane</keyword>
<dbReference type="InterPro" id="IPR008928">
    <property type="entry name" value="6-hairpin_glycosidase_sf"/>
</dbReference>
<keyword evidence="10" id="KW-0812">Transmembrane</keyword>
<evidence type="ECO:0000313" key="12">
    <source>
        <dbReference type="EMBL" id="ORX35252.1"/>
    </source>
</evidence>
<organism evidence="12 13">
    <name type="scientific">Kockovaella imperatae</name>
    <dbReference type="NCBI Taxonomy" id="4999"/>
    <lineage>
        <taxon>Eukaryota</taxon>
        <taxon>Fungi</taxon>
        <taxon>Dikarya</taxon>
        <taxon>Basidiomycota</taxon>
        <taxon>Agaricomycotina</taxon>
        <taxon>Tremellomycetes</taxon>
        <taxon>Tremellales</taxon>
        <taxon>Cuniculitremaceae</taxon>
        <taxon>Kockovaella</taxon>
    </lineage>
</organism>
<evidence type="ECO:0000256" key="1">
    <source>
        <dbReference type="ARBA" id="ARBA00000966"/>
    </source>
</evidence>
<dbReference type="RefSeq" id="XP_021869442.1">
    <property type="nucleotide sequence ID" value="XM_022016484.1"/>
</dbReference>
<comment type="similarity">
    <text evidence="2 8 9">Belongs to the glycosyl hydrolase 9 (cellulase E) family.</text>
</comment>
<feature type="signal peptide" evidence="9">
    <location>
        <begin position="1"/>
        <end position="18"/>
    </location>
</feature>
<dbReference type="GeneID" id="33558293"/>
<dbReference type="InParanoid" id="A0A1Y1UB70"/>
<comment type="catalytic activity">
    <reaction evidence="1 9">
        <text>Endohydrolysis of (1-&gt;4)-beta-D-glucosidic linkages in cellulose, lichenin and cereal beta-D-glucans.</text>
        <dbReference type="EC" id="3.2.1.4"/>
    </reaction>
</comment>
<dbReference type="Gene3D" id="1.50.10.10">
    <property type="match status" value="1"/>
</dbReference>
<gene>
    <name evidence="12" type="ORF">BD324DRAFT_632017</name>
</gene>
<dbReference type="GO" id="GO:0008810">
    <property type="term" value="F:cellulase activity"/>
    <property type="evidence" value="ECO:0007669"/>
    <property type="project" value="UniProtKB-EC"/>
</dbReference>
<evidence type="ECO:0000256" key="10">
    <source>
        <dbReference type="SAM" id="Phobius"/>
    </source>
</evidence>
<proteinExistence type="inferred from homology"/>
<evidence type="ECO:0000313" key="13">
    <source>
        <dbReference type="Proteomes" id="UP000193218"/>
    </source>
</evidence>
<dbReference type="InterPro" id="IPR001701">
    <property type="entry name" value="Glyco_hydro_9"/>
</dbReference>
<evidence type="ECO:0000256" key="8">
    <source>
        <dbReference type="PROSITE-ProRule" id="PRU10060"/>
    </source>
</evidence>
<feature type="transmembrane region" description="Helical" evidence="10">
    <location>
        <begin position="561"/>
        <end position="581"/>
    </location>
</feature>
<keyword evidence="10" id="KW-1133">Transmembrane helix</keyword>
<keyword evidence="3 8" id="KW-0378">Hydrolase</keyword>
<dbReference type="STRING" id="4999.A0A1Y1UB70"/>
<feature type="chain" id="PRO_5011816034" description="Endoglucanase" evidence="9">
    <location>
        <begin position="19"/>
        <end position="598"/>
    </location>
</feature>
<protein>
    <recommendedName>
        <fullName evidence="9">Endoglucanase</fullName>
        <ecNumber evidence="9">3.2.1.4</ecNumber>
    </recommendedName>
</protein>
<dbReference type="Pfam" id="PF00759">
    <property type="entry name" value="Glyco_hydro_9"/>
    <property type="match status" value="1"/>
</dbReference>
<reference evidence="12 13" key="1">
    <citation type="submission" date="2017-03" db="EMBL/GenBank/DDBJ databases">
        <title>Widespread Adenine N6-methylation of Active Genes in Fungi.</title>
        <authorList>
            <consortium name="DOE Joint Genome Institute"/>
            <person name="Mondo S.J."/>
            <person name="Dannebaum R.O."/>
            <person name="Kuo R.C."/>
            <person name="Louie K.B."/>
            <person name="Bewick A.J."/>
            <person name="Labutti K."/>
            <person name="Haridas S."/>
            <person name="Kuo A."/>
            <person name="Salamov A."/>
            <person name="Ahrendt S.R."/>
            <person name="Lau R."/>
            <person name="Bowen B.P."/>
            <person name="Lipzen A."/>
            <person name="Sullivan W."/>
            <person name="Andreopoulos W.B."/>
            <person name="Clum A."/>
            <person name="Lindquist E."/>
            <person name="Daum C."/>
            <person name="Northen T.R."/>
            <person name="Ramamoorthy G."/>
            <person name="Schmitz R.J."/>
            <person name="Gryganskyi A."/>
            <person name="Culley D."/>
            <person name="Magnuson J."/>
            <person name="James T.Y."/>
            <person name="O'Malley M.A."/>
            <person name="Stajich J.E."/>
            <person name="Spatafora J.W."/>
            <person name="Visel A."/>
            <person name="Grigoriev I.V."/>
        </authorList>
    </citation>
    <scope>NUCLEOTIDE SEQUENCE [LARGE SCALE GENOMIC DNA]</scope>
    <source>
        <strain evidence="12 13">NRRL Y-17943</strain>
    </source>
</reference>
<keyword evidence="7 8" id="KW-0624">Polysaccharide degradation</keyword>
<keyword evidence="9" id="KW-0732">Signal</keyword>
<dbReference type="EC" id="3.2.1.4" evidence="9"/>
<accession>A0A1Y1UB70</accession>
<evidence type="ECO:0000256" key="7">
    <source>
        <dbReference type="ARBA" id="ARBA00023326"/>
    </source>
</evidence>
<evidence type="ECO:0000256" key="4">
    <source>
        <dbReference type="ARBA" id="ARBA00023001"/>
    </source>
</evidence>
<feature type="active site" evidence="8">
    <location>
        <position position="499"/>
    </location>
</feature>
<keyword evidence="5 8" id="KW-0119">Carbohydrate metabolism</keyword>
<evidence type="ECO:0000256" key="3">
    <source>
        <dbReference type="ARBA" id="ARBA00022801"/>
    </source>
</evidence>
<evidence type="ECO:0000256" key="5">
    <source>
        <dbReference type="ARBA" id="ARBA00023277"/>
    </source>
</evidence>
<dbReference type="GO" id="GO:0030245">
    <property type="term" value="P:cellulose catabolic process"/>
    <property type="evidence" value="ECO:0007669"/>
    <property type="project" value="UniProtKB-KW"/>
</dbReference>
<dbReference type="AlphaFoldDB" id="A0A1Y1UB70"/>
<name>A0A1Y1UB70_9TREE</name>
<dbReference type="Proteomes" id="UP000193218">
    <property type="component" value="Unassembled WGS sequence"/>
</dbReference>
<keyword evidence="6 8" id="KW-0326">Glycosidase</keyword>
<keyword evidence="13" id="KW-1185">Reference proteome</keyword>
<dbReference type="EMBL" id="NBSH01000011">
    <property type="protein sequence ID" value="ORX35252.1"/>
    <property type="molecule type" value="Genomic_DNA"/>
</dbReference>
<dbReference type="InterPro" id="IPR012341">
    <property type="entry name" value="6hp_glycosidase-like_sf"/>
</dbReference>
<dbReference type="InterPro" id="IPR033126">
    <property type="entry name" value="Glyco_hydro_9_Asp/Glu_AS"/>
</dbReference>
<evidence type="ECO:0000256" key="2">
    <source>
        <dbReference type="ARBA" id="ARBA00007072"/>
    </source>
</evidence>
<feature type="active site" evidence="8">
    <location>
        <position position="490"/>
    </location>
</feature>
<feature type="domain" description="Glycoside hydrolase family 9" evidence="11">
    <location>
        <begin position="47"/>
        <end position="508"/>
    </location>
</feature>
<keyword evidence="4 9" id="KW-0136">Cellulose degradation</keyword>
<dbReference type="PROSITE" id="PS00698">
    <property type="entry name" value="GH9_3"/>
    <property type="match status" value="1"/>
</dbReference>
<dbReference type="OrthoDB" id="10257085at2759"/>